<dbReference type="InterPro" id="IPR000653">
    <property type="entry name" value="DegT/StrS_aminotransferase"/>
</dbReference>
<dbReference type="GO" id="GO:0030170">
    <property type="term" value="F:pyridoxal phosphate binding"/>
    <property type="evidence" value="ECO:0007669"/>
    <property type="project" value="TreeGrafter"/>
</dbReference>
<sequence>MTWKIPLFKMYWDEDDVTSVSDAIRSGMNWAVGENVSKFEEEIADYIGTKYCLTFNSGTSATHAALIAHGIGKDDEVIVPSFTFISTANSPQFVGAKPIFADIEEKTFGLDPEDVVEKISPKTKAIMPVHYGGCPCLIRELREIADDNNLILIEDAAEAFGAAIGDKKVGTFGDSAMLSFCQNKVLTTGEGGAIVTDSRDLYEKMKLIRSHGRLETADYFSTNAVMDYVTLGYNFRMSNITAALGLSQLRKAEKIISMRRSDAEYYLNRLSQISGIEIPDLPDDYYHVYQLFSVIAKERDSLIKFLEDKGIMSKIYFTPVHKTHFYQSKLKYKCELPVTDRISENIISLPFYPGISRDDIDRVISSIKEFYGDD</sequence>
<keyword evidence="1" id="KW-0663">Pyridoxal phosphate</keyword>
<dbReference type="KEGG" id="mend:L6E24_13035"/>
<keyword evidence="2" id="KW-0808">Transferase</keyword>
<proteinExistence type="inferred from homology"/>
<dbReference type="AlphaFoldDB" id="A0A9E7PL92"/>
<dbReference type="InterPro" id="IPR015422">
    <property type="entry name" value="PyrdxlP-dep_Trfase_small"/>
</dbReference>
<dbReference type="Proteomes" id="UP001060368">
    <property type="component" value="Chromosome"/>
</dbReference>
<dbReference type="Pfam" id="PF01041">
    <property type="entry name" value="DegT_DnrJ_EryC1"/>
    <property type="match status" value="1"/>
</dbReference>
<reference evidence="2" key="1">
    <citation type="submission" date="2022-04" db="EMBL/GenBank/DDBJ databases">
        <title>Complete genome of Methanoplanus endosymbiosus DSM 3599.</title>
        <authorList>
            <person name="Chen S.-C."/>
            <person name="You Y.-T."/>
            <person name="Zhou Y.-Z."/>
            <person name="Lai M.-C."/>
        </authorList>
    </citation>
    <scope>NUCLEOTIDE SEQUENCE</scope>
    <source>
        <strain evidence="2">DSM 3599</strain>
    </source>
</reference>
<gene>
    <name evidence="2" type="ORF">L6E24_13035</name>
</gene>
<dbReference type="CDD" id="cd00616">
    <property type="entry name" value="AHBA_syn"/>
    <property type="match status" value="1"/>
</dbReference>
<dbReference type="GeneID" id="74308644"/>
<dbReference type="PIRSF" id="PIRSF000390">
    <property type="entry name" value="PLP_StrS"/>
    <property type="match status" value="1"/>
</dbReference>
<dbReference type="RefSeq" id="WP_257742404.1">
    <property type="nucleotide sequence ID" value="NZ_CP096115.1"/>
</dbReference>
<dbReference type="Gene3D" id="3.40.640.10">
    <property type="entry name" value="Type I PLP-dependent aspartate aminotransferase-like (Major domain)"/>
    <property type="match status" value="1"/>
</dbReference>
<evidence type="ECO:0000256" key="1">
    <source>
        <dbReference type="RuleBase" id="RU004508"/>
    </source>
</evidence>
<dbReference type="GO" id="GO:0000271">
    <property type="term" value="P:polysaccharide biosynthetic process"/>
    <property type="evidence" value="ECO:0007669"/>
    <property type="project" value="TreeGrafter"/>
</dbReference>
<accession>A0A9E7PL92</accession>
<dbReference type="GO" id="GO:0008483">
    <property type="term" value="F:transaminase activity"/>
    <property type="evidence" value="ECO:0007669"/>
    <property type="project" value="UniProtKB-KW"/>
</dbReference>
<keyword evidence="2" id="KW-0032">Aminotransferase</keyword>
<keyword evidence="3" id="KW-1185">Reference proteome</keyword>
<dbReference type="InterPro" id="IPR015424">
    <property type="entry name" value="PyrdxlP-dep_Trfase"/>
</dbReference>
<dbReference type="SUPFAM" id="SSF53383">
    <property type="entry name" value="PLP-dependent transferases"/>
    <property type="match status" value="1"/>
</dbReference>
<organism evidence="2 3">
    <name type="scientific">Methanoplanus endosymbiosus</name>
    <dbReference type="NCBI Taxonomy" id="33865"/>
    <lineage>
        <taxon>Archaea</taxon>
        <taxon>Methanobacteriati</taxon>
        <taxon>Methanobacteriota</taxon>
        <taxon>Stenosarchaea group</taxon>
        <taxon>Methanomicrobia</taxon>
        <taxon>Methanomicrobiales</taxon>
        <taxon>Methanomicrobiaceae</taxon>
        <taxon>Methanoplanus</taxon>
    </lineage>
</organism>
<comment type="similarity">
    <text evidence="1">Belongs to the DegT/DnrJ/EryC1 family.</text>
</comment>
<name>A0A9E7PL92_9EURY</name>
<dbReference type="PANTHER" id="PTHR30244">
    <property type="entry name" value="TRANSAMINASE"/>
    <property type="match status" value="1"/>
</dbReference>
<dbReference type="Gene3D" id="3.90.1150.10">
    <property type="entry name" value="Aspartate Aminotransferase, domain 1"/>
    <property type="match status" value="1"/>
</dbReference>
<dbReference type="InterPro" id="IPR015421">
    <property type="entry name" value="PyrdxlP-dep_Trfase_major"/>
</dbReference>
<dbReference type="PANTHER" id="PTHR30244:SF34">
    <property type="entry name" value="DTDP-4-AMINO-4,6-DIDEOXYGALACTOSE TRANSAMINASE"/>
    <property type="match status" value="1"/>
</dbReference>
<protein>
    <submittedName>
        <fullName evidence="2">DegT/DnrJ/EryC1/StrS family aminotransferase</fullName>
    </submittedName>
</protein>
<evidence type="ECO:0000313" key="3">
    <source>
        <dbReference type="Proteomes" id="UP001060368"/>
    </source>
</evidence>
<dbReference type="EMBL" id="CP096115">
    <property type="protein sequence ID" value="UUX92255.1"/>
    <property type="molecule type" value="Genomic_DNA"/>
</dbReference>
<evidence type="ECO:0000313" key="2">
    <source>
        <dbReference type="EMBL" id="UUX92255.1"/>
    </source>
</evidence>